<proteinExistence type="predicted"/>
<evidence type="ECO:0000313" key="2">
    <source>
        <dbReference type="Proteomes" id="UP001500920"/>
    </source>
</evidence>
<dbReference type="EMBL" id="BAABCK010000021">
    <property type="protein sequence ID" value="GAA3723017.1"/>
    <property type="molecule type" value="Genomic_DNA"/>
</dbReference>
<organism evidence="1 2">
    <name type="scientific">Salinicoccus jeotgali</name>
    <dbReference type="NCBI Taxonomy" id="381634"/>
    <lineage>
        <taxon>Bacteria</taxon>
        <taxon>Bacillati</taxon>
        <taxon>Bacillota</taxon>
        <taxon>Bacilli</taxon>
        <taxon>Bacillales</taxon>
        <taxon>Staphylococcaceae</taxon>
        <taxon>Salinicoccus</taxon>
    </lineage>
</organism>
<sequence length="62" mass="7033">MIATTEKSIVYKLLDGDEITKRDIQSIGMFNDHYIDLLLRAGQQIARQKVAEALTRNGIQEV</sequence>
<reference evidence="2" key="1">
    <citation type="journal article" date="2019" name="Int. J. Syst. Evol. Microbiol.">
        <title>The Global Catalogue of Microorganisms (GCM) 10K type strain sequencing project: providing services to taxonomists for standard genome sequencing and annotation.</title>
        <authorList>
            <consortium name="The Broad Institute Genomics Platform"/>
            <consortium name="The Broad Institute Genome Sequencing Center for Infectious Disease"/>
            <person name="Wu L."/>
            <person name="Ma J."/>
        </authorList>
    </citation>
    <scope>NUCLEOTIDE SEQUENCE [LARGE SCALE GENOMIC DNA]</scope>
    <source>
        <strain evidence="2">JCM 16981</strain>
    </source>
</reference>
<dbReference type="RefSeq" id="WP_344702298.1">
    <property type="nucleotide sequence ID" value="NZ_BAABCK010000021.1"/>
</dbReference>
<accession>A0ABP7EQT3</accession>
<keyword evidence="2" id="KW-1185">Reference proteome</keyword>
<protein>
    <submittedName>
        <fullName evidence="1">Uncharacterized protein</fullName>
    </submittedName>
</protein>
<gene>
    <name evidence="1" type="ORF">GCM10022378_11360</name>
</gene>
<comment type="caution">
    <text evidence="1">The sequence shown here is derived from an EMBL/GenBank/DDBJ whole genome shotgun (WGS) entry which is preliminary data.</text>
</comment>
<evidence type="ECO:0000313" key="1">
    <source>
        <dbReference type="EMBL" id="GAA3723017.1"/>
    </source>
</evidence>
<dbReference type="Proteomes" id="UP001500920">
    <property type="component" value="Unassembled WGS sequence"/>
</dbReference>
<name>A0ABP7EQT3_9STAP</name>